<reference evidence="1" key="1">
    <citation type="submission" date="2018-05" db="EMBL/GenBank/DDBJ databases">
        <authorList>
            <person name="Lanie J.A."/>
            <person name="Ng W.-L."/>
            <person name="Kazmierczak K.M."/>
            <person name="Andrzejewski T.M."/>
            <person name="Davidsen T.M."/>
            <person name="Wayne K.J."/>
            <person name="Tettelin H."/>
            <person name="Glass J.I."/>
            <person name="Rusch D."/>
            <person name="Podicherti R."/>
            <person name="Tsui H.-C.T."/>
            <person name="Winkler M.E."/>
        </authorList>
    </citation>
    <scope>NUCLEOTIDE SEQUENCE</scope>
</reference>
<name>A0A382VPG1_9ZZZZ</name>
<feature type="non-terminal residue" evidence="1">
    <location>
        <position position="1"/>
    </location>
</feature>
<organism evidence="1">
    <name type="scientific">marine metagenome</name>
    <dbReference type="NCBI Taxonomy" id="408172"/>
    <lineage>
        <taxon>unclassified sequences</taxon>
        <taxon>metagenomes</taxon>
        <taxon>ecological metagenomes</taxon>
    </lineage>
</organism>
<proteinExistence type="predicted"/>
<accession>A0A382VPG1</accession>
<sequence length="78" mass="8834">LWSLSGGRARAPCPARPAEAVLAPRRRYSPRRGSDRYLPRWMDRADVGLGLRDDPTGSVVLRTRHHPRLDRHLDGDPV</sequence>
<protein>
    <submittedName>
        <fullName evidence="1">Uncharacterized protein</fullName>
    </submittedName>
</protein>
<evidence type="ECO:0000313" key="1">
    <source>
        <dbReference type="EMBL" id="SVD48466.1"/>
    </source>
</evidence>
<feature type="non-terminal residue" evidence="1">
    <location>
        <position position="78"/>
    </location>
</feature>
<dbReference type="AlphaFoldDB" id="A0A382VPG1"/>
<gene>
    <name evidence="1" type="ORF">METZ01_LOCUS401320</name>
</gene>
<dbReference type="EMBL" id="UINC01153641">
    <property type="protein sequence ID" value="SVD48466.1"/>
    <property type="molecule type" value="Genomic_DNA"/>
</dbReference>